<proteinExistence type="predicted"/>
<gene>
    <name evidence="1" type="ORF">F6W21_07895</name>
</gene>
<reference evidence="1" key="1">
    <citation type="journal article" date="2018" name="Genome Biol.">
        <title>SKESA: strategic k-mer extension for scrupulous assemblies.</title>
        <authorList>
            <person name="Souvorov A."/>
            <person name="Agarwala R."/>
            <person name="Lipman D.J."/>
        </authorList>
    </citation>
    <scope>NUCLEOTIDE SEQUENCE</scope>
    <source>
        <strain evidence="1">AUSMDU00005748</strain>
    </source>
</reference>
<evidence type="ECO:0000313" key="2">
    <source>
        <dbReference type="Proteomes" id="UP000868497"/>
    </source>
</evidence>
<dbReference type="EMBL" id="DACXIC010000007">
    <property type="protein sequence ID" value="HAU4356251.1"/>
    <property type="molecule type" value="Genomic_DNA"/>
</dbReference>
<dbReference type="AlphaFoldDB" id="A0AAD3YNH4"/>
<accession>A0AAD3YNH4</accession>
<sequence>MLSGSRFYHCALLNLIFFHLGRFCFPAEIIFSGLTASVFFCSQQNVTGAHFYVVKKHHNFPEVARLGCKMLVKNVAV</sequence>
<protein>
    <submittedName>
        <fullName evidence="1">Uncharacterized protein</fullName>
    </submittedName>
</protein>
<evidence type="ECO:0000313" key="1">
    <source>
        <dbReference type="EMBL" id="HAU4356251.1"/>
    </source>
</evidence>
<comment type="caution">
    <text evidence="1">The sequence shown here is derived from an EMBL/GenBank/DDBJ whole genome shotgun (WGS) entry which is preliminary data.</text>
</comment>
<name>A0AAD3YNH4_KLEOX</name>
<reference evidence="1" key="2">
    <citation type="submission" date="2019-09" db="EMBL/GenBank/DDBJ databases">
        <authorList>
            <consortium name="NCBI Pathogen Detection Project"/>
        </authorList>
    </citation>
    <scope>NUCLEOTIDE SEQUENCE</scope>
    <source>
        <strain evidence="1">AUSMDU00005748</strain>
    </source>
</reference>
<dbReference type="Proteomes" id="UP000868497">
    <property type="component" value="Unassembled WGS sequence"/>
</dbReference>
<organism evidence="1 2">
    <name type="scientific">Klebsiella oxytoca</name>
    <dbReference type="NCBI Taxonomy" id="571"/>
    <lineage>
        <taxon>Bacteria</taxon>
        <taxon>Pseudomonadati</taxon>
        <taxon>Pseudomonadota</taxon>
        <taxon>Gammaproteobacteria</taxon>
        <taxon>Enterobacterales</taxon>
        <taxon>Enterobacteriaceae</taxon>
        <taxon>Klebsiella/Raoultella group</taxon>
        <taxon>Klebsiella</taxon>
    </lineage>
</organism>